<keyword evidence="3" id="KW-1185">Reference proteome</keyword>
<dbReference type="InterPro" id="IPR002818">
    <property type="entry name" value="DJ-1/PfpI"/>
</dbReference>
<dbReference type="PANTHER" id="PTHR43130">
    <property type="entry name" value="ARAC-FAMILY TRANSCRIPTIONAL REGULATOR"/>
    <property type="match status" value="1"/>
</dbReference>
<evidence type="ECO:0000313" key="2">
    <source>
        <dbReference type="EMBL" id="EIT85767.1"/>
    </source>
</evidence>
<dbReference type="Proteomes" id="UP000004080">
    <property type="component" value="Unassembled WGS sequence"/>
</dbReference>
<sequence>MDMKKRVLVYLYPQFREVEIMVALSAISRYYEVLTFSLPHGIITSECGLFLQPSIKFKNINPLDFEMLILPGGRQAISQTDPRLLRLIKAFNRDGVRVAAIGTGVLMAARAGILAEKQYTASLSEEESDRLQEWPMGKRVNRSVVEDRTVITAKKNAYIDFGLLLGDRLKCFESIEDYNLYKGSL</sequence>
<dbReference type="STRING" id="1196324.A374_08029"/>
<dbReference type="PANTHER" id="PTHR43130:SF3">
    <property type="entry name" value="HTH-TYPE TRANSCRIPTIONAL REGULATOR RV1931C"/>
    <property type="match status" value="1"/>
</dbReference>
<dbReference type="Pfam" id="PF01965">
    <property type="entry name" value="DJ-1_PfpI"/>
    <property type="match status" value="1"/>
</dbReference>
<evidence type="ECO:0000259" key="1">
    <source>
        <dbReference type="Pfam" id="PF01965"/>
    </source>
</evidence>
<comment type="caution">
    <text evidence="2">The sequence shown here is derived from an EMBL/GenBank/DDBJ whole genome shotgun (WGS) entry which is preliminary data.</text>
</comment>
<protein>
    <submittedName>
        <fullName evidence="2">ThiJ/PfpI domain-containing protein</fullName>
    </submittedName>
</protein>
<gene>
    <name evidence="2" type="ORF">A374_08029</name>
</gene>
<dbReference type="EMBL" id="AKKV01000024">
    <property type="protein sequence ID" value="EIT85767.1"/>
    <property type="molecule type" value="Genomic_DNA"/>
</dbReference>
<feature type="domain" description="DJ-1/PfpI" evidence="1">
    <location>
        <begin position="5"/>
        <end position="163"/>
    </location>
</feature>
<organism evidence="2 3">
    <name type="scientific">Fictibacillus macauensis ZFHKF-1</name>
    <dbReference type="NCBI Taxonomy" id="1196324"/>
    <lineage>
        <taxon>Bacteria</taxon>
        <taxon>Bacillati</taxon>
        <taxon>Bacillota</taxon>
        <taxon>Bacilli</taxon>
        <taxon>Bacillales</taxon>
        <taxon>Fictibacillaceae</taxon>
        <taxon>Fictibacillus</taxon>
    </lineage>
</organism>
<dbReference type="InterPro" id="IPR052158">
    <property type="entry name" value="INH-QAR"/>
</dbReference>
<dbReference type="SUPFAM" id="SSF52317">
    <property type="entry name" value="Class I glutamine amidotransferase-like"/>
    <property type="match status" value="1"/>
</dbReference>
<dbReference type="PATRIC" id="fig|1196324.3.peg.1648"/>
<dbReference type="eggNOG" id="COG0693">
    <property type="taxonomic scope" value="Bacteria"/>
</dbReference>
<dbReference type="AlphaFoldDB" id="I8AJ09"/>
<proteinExistence type="predicted"/>
<accession>I8AJ09</accession>
<dbReference type="Gene3D" id="3.40.50.880">
    <property type="match status" value="1"/>
</dbReference>
<dbReference type="InterPro" id="IPR029062">
    <property type="entry name" value="Class_I_gatase-like"/>
</dbReference>
<name>I8AJ09_9BACL</name>
<reference evidence="2 3" key="1">
    <citation type="journal article" date="2012" name="J. Bacteriol.">
        <title>Genome of Bacillus macauensis ZFHKF-1, a Long-Chain-Forming Bacterium.</title>
        <authorList>
            <person name="Cai L."/>
            <person name="Zhang T."/>
        </authorList>
    </citation>
    <scope>NUCLEOTIDE SEQUENCE [LARGE SCALE GENOMIC DNA]</scope>
    <source>
        <strain evidence="2 3">ZFHKF-1</strain>
    </source>
</reference>
<evidence type="ECO:0000313" key="3">
    <source>
        <dbReference type="Proteomes" id="UP000004080"/>
    </source>
</evidence>